<name>A0A6V8KFN0_9ACTN</name>
<sequence>MSLSGRTIAVLAGEGYQELELWYPVLRAREAGADVAVVTSEPAGVTSHLGYPLIPVGQDTDPDRFDAVVVAGTVTGVPALSEAQTKVLRAAEAGSKPIYTLGTAGQVEAAGAQRFASADALPELMRALVSDLSPSGVSA</sequence>
<dbReference type="Gene3D" id="3.40.50.880">
    <property type="match status" value="1"/>
</dbReference>
<reference evidence="2 3" key="1">
    <citation type="submission" date="2020-03" db="EMBL/GenBank/DDBJ databases">
        <title>Whole genome shotgun sequence of Phytohabitans houttuyneae NBRC 108639.</title>
        <authorList>
            <person name="Komaki H."/>
            <person name="Tamura T."/>
        </authorList>
    </citation>
    <scope>NUCLEOTIDE SEQUENCE [LARGE SCALE GENOMIC DNA]</scope>
    <source>
        <strain evidence="2 3">NBRC 108639</strain>
    </source>
</reference>
<evidence type="ECO:0000259" key="1">
    <source>
        <dbReference type="Pfam" id="PF01965"/>
    </source>
</evidence>
<dbReference type="Proteomes" id="UP000482800">
    <property type="component" value="Unassembled WGS sequence"/>
</dbReference>
<dbReference type="RefSeq" id="WP_173059201.1">
    <property type="nucleotide sequence ID" value="NZ_BAABGO010000029.1"/>
</dbReference>
<feature type="domain" description="DJ-1/PfpI" evidence="1">
    <location>
        <begin position="7"/>
        <end position="107"/>
    </location>
</feature>
<dbReference type="Pfam" id="PF01965">
    <property type="entry name" value="DJ-1_PfpI"/>
    <property type="match status" value="1"/>
</dbReference>
<evidence type="ECO:0000313" key="2">
    <source>
        <dbReference type="EMBL" id="GFJ80846.1"/>
    </source>
</evidence>
<protein>
    <recommendedName>
        <fullName evidence="1">DJ-1/PfpI domain-containing protein</fullName>
    </recommendedName>
</protein>
<dbReference type="InterPro" id="IPR002818">
    <property type="entry name" value="DJ-1/PfpI"/>
</dbReference>
<accession>A0A6V8KFN0</accession>
<keyword evidence="3" id="KW-1185">Reference proteome</keyword>
<evidence type="ECO:0000313" key="3">
    <source>
        <dbReference type="Proteomes" id="UP000482800"/>
    </source>
</evidence>
<reference evidence="2 3" key="2">
    <citation type="submission" date="2020-03" db="EMBL/GenBank/DDBJ databases">
        <authorList>
            <person name="Ichikawa N."/>
            <person name="Kimura A."/>
            <person name="Kitahashi Y."/>
            <person name="Uohara A."/>
        </authorList>
    </citation>
    <scope>NUCLEOTIDE SEQUENCE [LARGE SCALE GENOMIC DNA]</scope>
    <source>
        <strain evidence="2 3">NBRC 108639</strain>
    </source>
</reference>
<proteinExistence type="predicted"/>
<organism evidence="2 3">
    <name type="scientific">Phytohabitans houttuyneae</name>
    <dbReference type="NCBI Taxonomy" id="1076126"/>
    <lineage>
        <taxon>Bacteria</taxon>
        <taxon>Bacillati</taxon>
        <taxon>Actinomycetota</taxon>
        <taxon>Actinomycetes</taxon>
        <taxon>Micromonosporales</taxon>
        <taxon>Micromonosporaceae</taxon>
    </lineage>
</organism>
<dbReference type="AlphaFoldDB" id="A0A6V8KFN0"/>
<gene>
    <name evidence="2" type="ORF">Phou_050260</name>
</gene>
<dbReference type="EMBL" id="BLPF01000002">
    <property type="protein sequence ID" value="GFJ80846.1"/>
    <property type="molecule type" value="Genomic_DNA"/>
</dbReference>
<comment type="caution">
    <text evidence="2">The sequence shown here is derived from an EMBL/GenBank/DDBJ whole genome shotgun (WGS) entry which is preliminary data.</text>
</comment>
<dbReference type="SUPFAM" id="SSF52317">
    <property type="entry name" value="Class I glutamine amidotransferase-like"/>
    <property type="match status" value="1"/>
</dbReference>
<dbReference type="InterPro" id="IPR029062">
    <property type="entry name" value="Class_I_gatase-like"/>
</dbReference>